<dbReference type="Pfam" id="PF26064">
    <property type="entry name" value="DUF8023"/>
    <property type="match status" value="1"/>
</dbReference>
<evidence type="ECO:0000313" key="2">
    <source>
        <dbReference type="EMBL" id="SNZ12091.1"/>
    </source>
</evidence>
<feature type="transmembrane region" description="Helical" evidence="1">
    <location>
        <begin position="67"/>
        <end position="86"/>
    </location>
</feature>
<feature type="transmembrane region" description="Helical" evidence="1">
    <location>
        <begin position="26"/>
        <end position="47"/>
    </location>
</feature>
<dbReference type="AlphaFoldDB" id="A0A285NWS5"/>
<accession>A0A285NWS5</accession>
<dbReference type="OrthoDB" id="203940at2157"/>
<evidence type="ECO:0000313" key="3">
    <source>
        <dbReference type="Proteomes" id="UP000219453"/>
    </source>
</evidence>
<dbReference type="EMBL" id="OBEJ01000002">
    <property type="protein sequence ID" value="SNZ12091.1"/>
    <property type="molecule type" value="Genomic_DNA"/>
</dbReference>
<dbReference type="Proteomes" id="UP000219453">
    <property type="component" value="Unassembled WGS sequence"/>
</dbReference>
<name>A0A285NWS5_NATPI</name>
<gene>
    <name evidence="2" type="ORF">SAMN06269185_1491</name>
</gene>
<keyword evidence="1" id="KW-1133">Transmembrane helix</keyword>
<reference evidence="2 3" key="1">
    <citation type="submission" date="2017-09" db="EMBL/GenBank/DDBJ databases">
        <authorList>
            <person name="Ehlers B."/>
            <person name="Leendertz F.H."/>
        </authorList>
    </citation>
    <scope>NUCLEOTIDE SEQUENCE [LARGE SCALE GENOMIC DNA]</scope>
    <source>
        <strain evidence="2 3">DSM 27208</strain>
    </source>
</reference>
<evidence type="ECO:0000256" key="1">
    <source>
        <dbReference type="SAM" id="Phobius"/>
    </source>
</evidence>
<organism evidence="2 3">
    <name type="scientific">Natronoarchaeum philippinense</name>
    <dbReference type="NCBI Taxonomy" id="558529"/>
    <lineage>
        <taxon>Archaea</taxon>
        <taxon>Methanobacteriati</taxon>
        <taxon>Methanobacteriota</taxon>
        <taxon>Stenosarchaea group</taxon>
        <taxon>Halobacteria</taxon>
        <taxon>Halobacteriales</taxon>
        <taxon>Natronoarchaeaceae</taxon>
    </lineage>
</organism>
<keyword evidence="1" id="KW-0812">Transmembrane</keyword>
<keyword evidence="1" id="KW-0472">Membrane</keyword>
<feature type="transmembrane region" description="Helical" evidence="1">
    <location>
        <begin position="98"/>
        <end position="118"/>
    </location>
</feature>
<feature type="transmembrane region" description="Helical" evidence="1">
    <location>
        <begin position="124"/>
        <end position="144"/>
    </location>
</feature>
<protein>
    <submittedName>
        <fullName evidence="2">Uncharacterized protein</fullName>
    </submittedName>
</protein>
<sequence>MALNLPENMIPAGVRREDGIDLTDSILAPIFVMATIALTGLFNLTTGTFPYQWSFNDALYAAHGTEITWAFVVTMAVIFIAWITNGQTTRDDLTDMEFVIVLLMVILNILSALVPAVAVAVGAAWYVGVFMVMLNGAGFWIIAYK</sequence>
<dbReference type="InterPro" id="IPR058336">
    <property type="entry name" value="VP3-like_halobact-type"/>
</dbReference>
<keyword evidence="3" id="KW-1185">Reference proteome</keyword>
<dbReference type="RefSeq" id="WP_097008470.1">
    <property type="nucleotide sequence ID" value="NZ_OBEJ01000002.1"/>
</dbReference>
<proteinExistence type="predicted"/>